<dbReference type="GeneID" id="114453000"/>
<evidence type="ECO:0000313" key="10">
    <source>
        <dbReference type="Proteomes" id="UP000515145"/>
    </source>
</evidence>
<dbReference type="OrthoDB" id="6115262at2759"/>
<keyword evidence="6" id="KW-0391">Immunity</keyword>
<dbReference type="CDD" id="cd00042">
    <property type="entry name" value="CY"/>
    <property type="match status" value="1"/>
</dbReference>
<dbReference type="InterPro" id="IPR000010">
    <property type="entry name" value="Cystatin_dom"/>
</dbReference>
<keyword evidence="10" id="KW-1185">Reference proteome</keyword>
<dbReference type="InParanoid" id="A0A6P7KLW5"/>
<dbReference type="GO" id="GO:0004869">
    <property type="term" value="F:cysteine-type endopeptidase inhibitor activity"/>
    <property type="evidence" value="ECO:0007669"/>
    <property type="project" value="UniProtKB-KW"/>
</dbReference>
<dbReference type="PANTHER" id="PTHR11414:SF21">
    <property type="entry name" value="CYSTATIN 14A, TANDEM DUPLICATE 1-RELATED"/>
    <property type="match status" value="1"/>
</dbReference>
<dbReference type="GO" id="GO:0071220">
    <property type="term" value="P:cellular response to bacterial lipoprotein"/>
    <property type="evidence" value="ECO:0007669"/>
    <property type="project" value="UniProtKB-ARBA"/>
</dbReference>
<sequence>MAHIGGFTDGLDATEETQKICDEVKDQVQERTKKTYEEFRAIQYRKQIVAGANYIIKVYVGGFSYLCVKVYQHLDGVCEVIDVQDHKKDDTIIPF</sequence>
<comment type="similarity">
    <text evidence="2">Belongs to the cystatin family.</text>
</comment>
<keyword evidence="4" id="KW-0646">Protease inhibitor</keyword>
<evidence type="ECO:0000259" key="9">
    <source>
        <dbReference type="SMART" id="SM00043"/>
    </source>
</evidence>
<dbReference type="Pfam" id="PF00031">
    <property type="entry name" value="Cystatin"/>
    <property type="match status" value="1"/>
</dbReference>
<dbReference type="InterPro" id="IPR046350">
    <property type="entry name" value="Cystatin_sf"/>
</dbReference>
<evidence type="ECO:0000256" key="6">
    <source>
        <dbReference type="ARBA" id="ARBA00022859"/>
    </source>
</evidence>
<dbReference type="PRINTS" id="PR00295">
    <property type="entry name" value="STEFINA"/>
</dbReference>
<protein>
    <recommendedName>
        <fullName evidence="7">Cystatin-B</fullName>
    </recommendedName>
    <alternativeName>
        <fullName evidence="8">Stefin-B</fullName>
    </alternativeName>
</protein>
<organism evidence="10 11">
    <name type="scientific">Parambassis ranga</name>
    <name type="common">Indian glassy fish</name>
    <dbReference type="NCBI Taxonomy" id="210632"/>
    <lineage>
        <taxon>Eukaryota</taxon>
        <taxon>Metazoa</taxon>
        <taxon>Chordata</taxon>
        <taxon>Craniata</taxon>
        <taxon>Vertebrata</taxon>
        <taxon>Euteleostomi</taxon>
        <taxon>Actinopterygii</taxon>
        <taxon>Neopterygii</taxon>
        <taxon>Teleostei</taxon>
        <taxon>Neoteleostei</taxon>
        <taxon>Acanthomorphata</taxon>
        <taxon>Ovalentaria</taxon>
        <taxon>Ambassidae</taxon>
        <taxon>Parambassis</taxon>
    </lineage>
</organism>
<comment type="subcellular location">
    <subcellularLocation>
        <location evidence="1">Cytoplasm</location>
    </subcellularLocation>
</comment>
<evidence type="ECO:0000256" key="4">
    <source>
        <dbReference type="ARBA" id="ARBA00022690"/>
    </source>
</evidence>
<name>A0A6P7KLW5_9TELE</name>
<evidence type="ECO:0000256" key="8">
    <source>
        <dbReference type="ARBA" id="ARBA00041437"/>
    </source>
</evidence>
<dbReference type="SUPFAM" id="SSF54403">
    <property type="entry name" value="Cystatin/monellin"/>
    <property type="match status" value="1"/>
</dbReference>
<evidence type="ECO:0000256" key="2">
    <source>
        <dbReference type="ARBA" id="ARBA00009403"/>
    </source>
</evidence>
<accession>A0A6P7KLW5</accession>
<proteinExistence type="inferred from homology"/>
<dbReference type="RefSeq" id="XP_028288401.1">
    <property type="nucleotide sequence ID" value="XM_028432600.1"/>
</dbReference>
<dbReference type="Proteomes" id="UP000515145">
    <property type="component" value="Chromosome 20"/>
</dbReference>
<dbReference type="GO" id="GO:0002376">
    <property type="term" value="P:immune system process"/>
    <property type="evidence" value="ECO:0007669"/>
    <property type="project" value="UniProtKB-KW"/>
</dbReference>
<gene>
    <name evidence="11" type="primary">LOC114453000</name>
</gene>
<dbReference type="AlphaFoldDB" id="A0A6P7KLW5"/>
<dbReference type="FunFam" id="3.10.450.10:FF:000001">
    <property type="entry name" value="Cystatin-A"/>
    <property type="match status" value="1"/>
</dbReference>
<reference evidence="11" key="1">
    <citation type="submission" date="2025-08" db="UniProtKB">
        <authorList>
            <consortium name="RefSeq"/>
        </authorList>
    </citation>
    <scope>IDENTIFICATION</scope>
</reference>
<keyword evidence="3" id="KW-0963">Cytoplasm</keyword>
<evidence type="ECO:0000256" key="5">
    <source>
        <dbReference type="ARBA" id="ARBA00022704"/>
    </source>
</evidence>
<evidence type="ECO:0000256" key="7">
    <source>
        <dbReference type="ARBA" id="ARBA00040677"/>
    </source>
</evidence>
<dbReference type="Gene3D" id="3.10.450.10">
    <property type="match status" value="1"/>
</dbReference>
<dbReference type="PANTHER" id="PTHR11414">
    <property type="entry name" value="CYSTATIN FAMILY MEMBER"/>
    <property type="match status" value="1"/>
</dbReference>
<dbReference type="InterPro" id="IPR001713">
    <property type="entry name" value="Prot_inh_stefin"/>
</dbReference>
<evidence type="ECO:0000256" key="3">
    <source>
        <dbReference type="ARBA" id="ARBA00022490"/>
    </source>
</evidence>
<keyword evidence="5" id="KW-0789">Thiol protease inhibitor</keyword>
<evidence type="ECO:0000256" key="1">
    <source>
        <dbReference type="ARBA" id="ARBA00004496"/>
    </source>
</evidence>
<feature type="domain" description="Cystatin" evidence="9">
    <location>
        <begin position="2"/>
        <end position="95"/>
    </location>
</feature>
<dbReference type="SMART" id="SM00043">
    <property type="entry name" value="CY"/>
    <property type="match status" value="1"/>
</dbReference>
<evidence type="ECO:0000313" key="11">
    <source>
        <dbReference type="RefSeq" id="XP_028288401.1"/>
    </source>
</evidence>
<dbReference type="GO" id="GO:0005829">
    <property type="term" value="C:cytosol"/>
    <property type="evidence" value="ECO:0007669"/>
    <property type="project" value="TreeGrafter"/>
</dbReference>